<dbReference type="EMBL" id="CZAF01000007">
    <property type="protein sequence ID" value="CUP09581.1"/>
    <property type="molecule type" value="Genomic_DNA"/>
</dbReference>
<dbReference type="GeneID" id="29793044"/>
<keyword evidence="1" id="KW-0472">Membrane</keyword>
<dbReference type="InterPro" id="IPR025857">
    <property type="entry name" value="MacB_PCD"/>
</dbReference>
<gene>
    <name evidence="3" type="ORF">ERS852462_02576</name>
</gene>
<reference evidence="3 4" key="1">
    <citation type="submission" date="2015-09" db="EMBL/GenBank/DDBJ databases">
        <authorList>
            <consortium name="Pathogen Informatics"/>
        </authorList>
    </citation>
    <scope>NUCLEOTIDE SEQUENCE [LARGE SCALE GENOMIC DNA]</scope>
    <source>
        <strain evidence="3 4">2789STDY5834847</strain>
    </source>
</reference>
<keyword evidence="1" id="KW-0812">Transmembrane</keyword>
<dbReference type="Proteomes" id="UP000095614">
    <property type="component" value="Unassembled WGS sequence"/>
</dbReference>
<organism evidence="3 4">
    <name type="scientific">Bacteroides uniformis</name>
    <dbReference type="NCBI Taxonomy" id="820"/>
    <lineage>
        <taxon>Bacteria</taxon>
        <taxon>Pseudomonadati</taxon>
        <taxon>Bacteroidota</taxon>
        <taxon>Bacteroidia</taxon>
        <taxon>Bacteroidales</taxon>
        <taxon>Bacteroidaceae</taxon>
        <taxon>Bacteroides</taxon>
    </lineage>
</organism>
<evidence type="ECO:0000313" key="3">
    <source>
        <dbReference type="EMBL" id="CUP09581.1"/>
    </source>
</evidence>
<dbReference type="RefSeq" id="WP_005837218.1">
    <property type="nucleotide sequence ID" value="NZ_CZAF01000007.1"/>
</dbReference>
<protein>
    <submittedName>
        <fullName evidence="3">Putative ABC transport system, membrane protein</fullName>
    </submittedName>
</protein>
<accession>A0A174KFM5</accession>
<feature type="transmembrane region" description="Helical" evidence="1">
    <location>
        <begin position="20"/>
        <end position="42"/>
    </location>
</feature>
<dbReference type="AlphaFoldDB" id="A0A174KFM5"/>
<name>A0A174KFM5_BACUN</name>
<sequence>MRRHIYYTLQSLLHKQGSNAIKIVSLALGLLMSVFLFARIAFELSFDNFYHDSDNLYIVKTGWLKNGVLEGGESSYTIIPVPNVIAEEFSDKVQGATVSCSLFGDKYKLGNRPLELKTVVADTLYFSVLGLDVVKGNPQDLANPDVVFLSETAVRQVFGDENPIGKTVSYDFWRHEATLLVKGIFHSLLSGGPP</sequence>
<evidence type="ECO:0000256" key="1">
    <source>
        <dbReference type="SAM" id="Phobius"/>
    </source>
</evidence>
<keyword evidence="1" id="KW-1133">Transmembrane helix</keyword>
<feature type="domain" description="MacB-like periplasmic core" evidence="2">
    <location>
        <begin position="23"/>
        <end position="185"/>
    </location>
</feature>
<proteinExistence type="predicted"/>
<evidence type="ECO:0000313" key="4">
    <source>
        <dbReference type="Proteomes" id="UP000095614"/>
    </source>
</evidence>
<evidence type="ECO:0000259" key="2">
    <source>
        <dbReference type="Pfam" id="PF12704"/>
    </source>
</evidence>
<dbReference type="Pfam" id="PF12704">
    <property type="entry name" value="MacB_PCD"/>
    <property type="match status" value="1"/>
</dbReference>